<dbReference type="AlphaFoldDB" id="A0A8J4QNB3"/>
<feature type="compositionally biased region" description="Low complexity" evidence="1">
    <location>
        <begin position="99"/>
        <end position="117"/>
    </location>
</feature>
<feature type="signal peptide" evidence="2">
    <location>
        <begin position="1"/>
        <end position="24"/>
    </location>
</feature>
<evidence type="ECO:0000313" key="3">
    <source>
        <dbReference type="EMBL" id="KAF3949846.1"/>
    </source>
</evidence>
<name>A0A8J4QNB3_9ROSI</name>
<protein>
    <submittedName>
        <fullName evidence="3">Uncharacterized protein</fullName>
    </submittedName>
</protein>
<accession>A0A8J4QNB3</accession>
<organism evidence="3 4">
    <name type="scientific">Castanea mollissima</name>
    <name type="common">Chinese chestnut</name>
    <dbReference type="NCBI Taxonomy" id="60419"/>
    <lineage>
        <taxon>Eukaryota</taxon>
        <taxon>Viridiplantae</taxon>
        <taxon>Streptophyta</taxon>
        <taxon>Embryophyta</taxon>
        <taxon>Tracheophyta</taxon>
        <taxon>Spermatophyta</taxon>
        <taxon>Magnoliopsida</taxon>
        <taxon>eudicotyledons</taxon>
        <taxon>Gunneridae</taxon>
        <taxon>Pentapetalae</taxon>
        <taxon>rosids</taxon>
        <taxon>fabids</taxon>
        <taxon>Fagales</taxon>
        <taxon>Fagaceae</taxon>
        <taxon>Castanea</taxon>
    </lineage>
</organism>
<keyword evidence="4" id="KW-1185">Reference proteome</keyword>
<dbReference type="OrthoDB" id="10443089at2759"/>
<proteinExistence type="predicted"/>
<keyword evidence="2" id="KW-0732">Signal</keyword>
<feature type="region of interest" description="Disordered" evidence="1">
    <location>
        <begin position="235"/>
        <end position="256"/>
    </location>
</feature>
<reference evidence="3" key="1">
    <citation type="submission" date="2020-03" db="EMBL/GenBank/DDBJ databases">
        <title>Castanea mollissima Vanexum genome sequencing.</title>
        <authorList>
            <person name="Staton M."/>
        </authorList>
    </citation>
    <scope>NUCLEOTIDE SEQUENCE</scope>
    <source>
        <tissue evidence="3">Leaf</tissue>
    </source>
</reference>
<comment type="caution">
    <text evidence="3">The sequence shown here is derived from an EMBL/GenBank/DDBJ whole genome shotgun (WGS) entry which is preliminary data.</text>
</comment>
<feature type="region of interest" description="Disordered" evidence="1">
    <location>
        <begin position="76"/>
        <end position="150"/>
    </location>
</feature>
<gene>
    <name evidence="3" type="ORF">CMV_024329</name>
</gene>
<evidence type="ECO:0000313" key="4">
    <source>
        <dbReference type="Proteomes" id="UP000737018"/>
    </source>
</evidence>
<feature type="compositionally biased region" description="Gly residues" evidence="1">
    <location>
        <begin position="79"/>
        <end position="98"/>
    </location>
</feature>
<dbReference type="EMBL" id="JRKL02005832">
    <property type="protein sequence ID" value="KAF3949846.1"/>
    <property type="molecule type" value="Genomic_DNA"/>
</dbReference>
<dbReference type="Proteomes" id="UP000737018">
    <property type="component" value="Unassembled WGS sequence"/>
</dbReference>
<evidence type="ECO:0000256" key="1">
    <source>
        <dbReference type="SAM" id="MobiDB-lite"/>
    </source>
</evidence>
<evidence type="ECO:0000256" key="2">
    <source>
        <dbReference type="SAM" id="SignalP"/>
    </source>
</evidence>
<feature type="chain" id="PRO_5035226328" evidence="2">
    <location>
        <begin position="25"/>
        <end position="256"/>
    </location>
</feature>
<feature type="compositionally biased region" description="Low complexity" evidence="1">
    <location>
        <begin position="125"/>
        <end position="146"/>
    </location>
</feature>
<sequence>MAAIRSYAYLAYFLVFLSWGFCSAHRPVLTFKDEPVADKPGGLGIQKRFEGIWSWGNGGGGSIGFSPSGISGTIFGPRSGHGSGVGVDAGPGGSGGQASGSAEGRTSSTGSGSSSDSGKVKSHEGSSNGADSGSGSSGSGFDTGSRSDGRSASWGTIPLIGLPGFGSGLDGPPLCTLVSRLEFGSIKLYVDCGSYTPVFGSIKVHDGEDLSGLKGSLMEAPARIQDIINYHHDQKHTTTEDAMAPHSGWSDQGLAS</sequence>